<dbReference type="RefSeq" id="WP_207164524.1">
    <property type="nucleotide sequence ID" value="NZ_CP071382.1"/>
</dbReference>
<evidence type="ECO:0000313" key="3">
    <source>
        <dbReference type="EMBL" id="QSV46745.1"/>
    </source>
</evidence>
<feature type="compositionally biased region" description="Polar residues" evidence="1">
    <location>
        <begin position="86"/>
        <end position="103"/>
    </location>
</feature>
<evidence type="ECO:0000256" key="2">
    <source>
        <dbReference type="SAM" id="SignalP"/>
    </source>
</evidence>
<feature type="compositionally biased region" description="Gly residues" evidence="1">
    <location>
        <begin position="27"/>
        <end position="36"/>
    </location>
</feature>
<sequence>MNNRKLGIYALVAACALSFGAEAFARGSGGRQGGGQTQLRDGSGTMQQSRTKTMSQDRKQIKDGSGAKQQTRTQTRTQDQEQLQDGSGTMQHIRTQTRTQESQ</sequence>
<organism evidence="3 4">
    <name type="scientific">Geobacter benzoatilyticus</name>
    <dbReference type="NCBI Taxonomy" id="2815309"/>
    <lineage>
        <taxon>Bacteria</taxon>
        <taxon>Pseudomonadati</taxon>
        <taxon>Thermodesulfobacteriota</taxon>
        <taxon>Desulfuromonadia</taxon>
        <taxon>Geobacterales</taxon>
        <taxon>Geobacteraceae</taxon>
        <taxon>Geobacter</taxon>
    </lineage>
</organism>
<feature type="signal peptide" evidence="2">
    <location>
        <begin position="1"/>
        <end position="25"/>
    </location>
</feature>
<gene>
    <name evidence="3" type="ORF">JZM60_05590</name>
</gene>
<keyword evidence="2" id="KW-0732">Signal</keyword>
<reference evidence="3 4" key="1">
    <citation type="submission" date="2021-03" db="EMBL/GenBank/DDBJ databases">
        <title>Geobacter metallireducens gen. nov. sp. nov., a microorganism capable of coupling the complete oxidation of organic compounds to the reduction of iron and other metals.</title>
        <authorList>
            <person name="Li Y."/>
        </authorList>
    </citation>
    <scope>NUCLEOTIDE SEQUENCE [LARGE SCALE GENOMIC DNA]</scope>
    <source>
        <strain evidence="3 4">Jerry-YX</strain>
    </source>
</reference>
<protein>
    <recommendedName>
        <fullName evidence="5">Lipoprotein</fullName>
    </recommendedName>
</protein>
<evidence type="ECO:0008006" key="5">
    <source>
        <dbReference type="Google" id="ProtNLM"/>
    </source>
</evidence>
<feature type="region of interest" description="Disordered" evidence="1">
    <location>
        <begin position="25"/>
        <end position="103"/>
    </location>
</feature>
<dbReference type="EMBL" id="CP071382">
    <property type="protein sequence ID" value="QSV46745.1"/>
    <property type="molecule type" value="Genomic_DNA"/>
</dbReference>
<feature type="compositionally biased region" description="Polar residues" evidence="1">
    <location>
        <begin position="44"/>
        <end position="54"/>
    </location>
</feature>
<proteinExistence type="predicted"/>
<accession>A0ABX7Q6P6</accession>
<evidence type="ECO:0000313" key="4">
    <source>
        <dbReference type="Proteomes" id="UP000663651"/>
    </source>
</evidence>
<evidence type="ECO:0000256" key="1">
    <source>
        <dbReference type="SAM" id="MobiDB-lite"/>
    </source>
</evidence>
<feature type="compositionally biased region" description="Low complexity" evidence="1">
    <location>
        <begin position="69"/>
        <end position="85"/>
    </location>
</feature>
<feature type="chain" id="PRO_5045816062" description="Lipoprotein" evidence="2">
    <location>
        <begin position="26"/>
        <end position="103"/>
    </location>
</feature>
<dbReference type="Proteomes" id="UP000663651">
    <property type="component" value="Chromosome"/>
</dbReference>
<name>A0ABX7Q6P6_9BACT</name>
<keyword evidence="4" id="KW-1185">Reference proteome</keyword>